<evidence type="ECO:0000256" key="1">
    <source>
        <dbReference type="SAM" id="MobiDB-lite"/>
    </source>
</evidence>
<feature type="non-terminal residue" evidence="2">
    <location>
        <position position="1"/>
    </location>
</feature>
<organism evidence="2 3">
    <name type="scientific">Cichlidogyrus casuarinus</name>
    <dbReference type="NCBI Taxonomy" id="1844966"/>
    <lineage>
        <taxon>Eukaryota</taxon>
        <taxon>Metazoa</taxon>
        <taxon>Spiralia</taxon>
        <taxon>Lophotrochozoa</taxon>
        <taxon>Platyhelminthes</taxon>
        <taxon>Monogenea</taxon>
        <taxon>Monopisthocotylea</taxon>
        <taxon>Dactylogyridea</taxon>
        <taxon>Ancyrocephalidae</taxon>
        <taxon>Cichlidogyrus</taxon>
    </lineage>
</organism>
<keyword evidence="3" id="KW-1185">Reference proteome</keyword>
<protein>
    <submittedName>
        <fullName evidence="2">Uncharacterized protein</fullName>
    </submittedName>
</protein>
<evidence type="ECO:0000313" key="3">
    <source>
        <dbReference type="Proteomes" id="UP001626550"/>
    </source>
</evidence>
<comment type="caution">
    <text evidence="2">The sequence shown here is derived from an EMBL/GenBank/DDBJ whole genome shotgun (WGS) entry which is preliminary data.</text>
</comment>
<feature type="compositionally biased region" description="Basic and acidic residues" evidence="1">
    <location>
        <begin position="1"/>
        <end position="10"/>
    </location>
</feature>
<gene>
    <name evidence="2" type="ORF">Ciccas_008011</name>
</gene>
<feature type="region of interest" description="Disordered" evidence="1">
    <location>
        <begin position="1"/>
        <end position="20"/>
    </location>
</feature>
<sequence length="71" mass="7802">IAKLAHEEGHGFNARMADLTSTSTDMHRSKLYTIASHRLTISRLVHAAVSGGRHVGALEMHRPDNAQQTQN</sequence>
<evidence type="ECO:0000313" key="2">
    <source>
        <dbReference type="EMBL" id="KAL3313386.1"/>
    </source>
</evidence>
<accession>A0ABD2Q5B6</accession>
<reference evidence="2 3" key="1">
    <citation type="submission" date="2024-11" db="EMBL/GenBank/DDBJ databases">
        <title>Adaptive evolution of stress response genes in parasites aligns with host niche diversity.</title>
        <authorList>
            <person name="Hahn C."/>
            <person name="Resl P."/>
        </authorList>
    </citation>
    <scope>NUCLEOTIDE SEQUENCE [LARGE SCALE GENOMIC DNA]</scope>
    <source>
        <strain evidence="2">EGGRZ-B1_66</strain>
        <tissue evidence="2">Body</tissue>
    </source>
</reference>
<name>A0ABD2Q5B6_9PLAT</name>
<proteinExistence type="predicted"/>
<dbReference type="Proteomes" id="UP001626550">
    <property type="component" value="Unassembled WGS sequence"/>
</dbReference>
<dbReference type="AlphaFoldDB" id="A0ABD2Q5B6"/>
<dbReference type="EMBL" id="JBJKFK010001321">
    <property type="protein sequence ID" value="KAL3313386.1"/>
    <property type="molecule type" value="Genomic_DNA"/>
</dbReference>